<evidence type="ECO:0000256" key="4">
    <source>
        <dbReference type="ARBA" id="ARBA00022741"/>
    </source>
</evidence>
<organism evidence="16 17">
    <name type="scientific">Mucuna pruriens</name>
    <name type="common">Velvet bean</name>
    <name type="synonym">Dolichos pruriens</name>
    <dbReference type="NCBI Taxonomy" id="157652"/>
    <lineage>
        <taxon>Eukaryota</taxon>
        <taxon>Viridiplantae</taxon>
        <taxon>Streptophyta</taxon>
        <taxon>Embryophyta</taxon>
        <taxon>Tracheophyta</taxon>
        <taxon>Spermatophyta</taxon>
        <taxon>Magnoliopsida</taxon>
        <taxon>eudicotyledons</taxon>
        <taxon>Gunneridae</taxon>
        <taxon>Pentapetalae</taxon>
        <taxon>rosids</taxon>
        <taxon>fabids</taxon>
        <taxon>Fabales</taxon>
        <taxon>Fabaceae</taxon>
        <taxon>Papilionoideae</taxon>
        <taxon>50 kb inversion clade</taxon>
        <taxon>NPAAA clade</taxon>
        <taxon>indigoferoid/millettioid clade</taxon>
        <taxon>Phaseoleae</taxon>
        <taxon>Mucuna</taxon>
    </lineage>
</organism>
<feature type="compositionally biased region" description="Basic and acidic residues" evidence="14">
    <location>
        <begin position="383"/>
        <end position="418"/>
    </location>
</feature>
<keyword evidence="9 15" id="KW-0472">Membrane</keyword>
<evidence type="ECO:0000256" key="15">
    <source>
        <dbReference type="SAM" id="Phobius"/>
    </source>
</evidence>
<dbReference type="PROSITE" id="PS51421">
    <property type="entry name" value="RAS"/>
    <property type="match status" value="1"/>
</dbReference>
<feature type="non-terminal residue" evidence="16">
    <location>
        <position position="1"/>
    </location>
</feature>
<evidence type="ECO:0000256" key="8">
    <source>
        <dbReference type="ARBA" id="ARBA00023134"/>
    </source>
</evidence>
<evidence type="ECO:0000256" key="7">
    <source>
        <dbReference type="ARBA" id="ARBA00023054"/>
    </source>
</evidence>
<dbReference type="PANTHER" id="PTHR13815:SF5">
    <property type="entry name" value="GOLGIN CANDIDATE 2"/>
    <property type="match status" value="1"/>
</dbReference>
<feature type="non-terminal residue" evidence="16">
    <location>
        <position position="867"/>
    </location>
</feature>
<evidence type="ECO:0000313" key="16">
    <source>
        <dbReference type="EMBL" id="RDX66489.1"/>
    </source>
</evidence>
<dbReference type="InterPro" id="IPR019177">
    <property type="entry name" value="Golgin_subfamily_A_member_5"/>
</dbReference>
<evidence type="ECO:0000256" key="9">
    <source>
        <dbReference type="ARBA" id="ARBA00023136"/>
    </source>
</evidence>
<feature type="compositionally biased region" description="Polar residues" evidence="14">
    <location>
        <begin position="337"/>
        <end position="348"/>
    </location>
</feature>
<keyword evidence="11" id="KW-0636">Prenylation</keyword>
<sequence>MADAFDEECDYLFKAVLIGDSGVGKSNLLSRFAKDEFRLDSKPTIGVEFAYRNIKVGDKLIKAQIWDTAGQERFRAITSSYYRGASGALLVYDITMRSSFENVSKWLVELREFGGEDMVVILVGNKCDLGQSREVEREEGKGFAETEGLCFMETSALKNLNVEQVFLQMITKIYDMTSQKNLAAKKDDKPISVLNGKEIHIADEIDQQAAESLRKNEGFRAEEPSIDAPAKSGSSVSLKDQLKKKPLESSDYHGKLRSDPNFNGLKATASAPKLSPKSSPTLTDDDWTELLSSPSQSIASGGNHGNGLPAPRGLSKNSRKQKGLSSMVSDVKRNPRSDNSGSRSVQKSDSVKEVKLSGKASDDGKESTSSTSTERNLAVESETDGKWGKGLEYDDRDSSEKLVVEEKGNEENEHRFNYEDISPPESLQEDNKTLAAETVPALGVDKVQEAKIVADVDGSQLRSGIKGRLGFNSISDDLKRGSSAASDGSSDSDTDSGSTSDSESEHEREERRKRRERILAEKAAAKAINAIKERENMVAKLEGEKQSLEKILEERAKQQAQEASQLQSTTMETMEAVELEKQKHNNTRMEVLARLAKLETANADLARSLAAVQWNLEVEVKQVAELRQQITSKELLHEELRRRMKKPRQTGASQNHLASKGIEFEREILEAEHSLINDKVAQLQEKARKLEVDIEMTRKEIEEPTEIEVELKRRLQQMTDHLIQKQAKVESLSSEKASLVFRIEAVSRLLDENMSASGATNMNPASSSSDLESGLWELSNSNLKPMLKARIRSGKKQLGSLLQQLDYIFVTGALFLKRNSTAKLWALIYLVCLHLWVFYILVSHSGPSNEGRSGAQISLENINNTGG</sequence>
<dbReference type="GO" id="GO:0000139">
    <property type="term" value="C:Golgi membrane"/>
    <property type="evidence" value="ECO:0007669"/>
    <property type="project" value="UniProtKB-SubCell"/>
</dbReference>
<dbReference type="SMART" id="SM00176">
    <property type="entry name" value="RAN"/>
    <property type="match status" value="1"/>
</dbReference>
<evidence type="ECO:0000256" key="13">
    <source>
        <dbReference type="SAM" id="Coils"/>
    </source>
</evidence>
<dbReference type="Pfam" id="PF09787">
    <property type="entry name" value="Golgin_A5"/>
    <property type="match status" value="1"/>
</dbReference>
<feature type="compositionally biased region" description="Low complexity" evidence="14">
    <location>
        <begin position="266"/>
        <end position="282"/>
    </location>
</feature>
<dbReference type="InterPro" id="IPR005225">
    <property type="entry name" value="Small_GTP-bd"/>
</dbReference>
<keyword evidence="3 15" id="KW-0812">Transmembrane</keyword>
<gene>
    <name evidence="16" type="primary">GC2</name>
    <name evidence="16" type="ORF">CR513_54738</name>
</gene>
<dbReference type="AlphaFoldDB" id="A0A371EKN9"/>
<evidence type="ECO:0000256" key="10">
    <source>
        <dbReference type="ARBA" id="ARBA00023288"/>
    </source>
</evidence>
<dbReference type="GO" id="GO:0005525">
    <property type="term" value="F:GTP binding"/>
    <property type="evidence" value="ECO:0007669"/>
    <property type="project" value="UniProtKB-KW"/>
</dbReference>
<comment type="similarity">
    <text evidence="2">Belongs to the small GTPase superfamily. Rab family.</text>
</comment>
<feature type="compositionally biased region" description="Polar residues" evidence="14">
    <location>
        <begin position="290"/>
        <end position="300"/>
    </location>
</feature>
<dbReference type="SMART" id="SM00173">
    <property type="entry name" value="RAS"/>
    <property type="match status" value="1"/>
</dbReference>
<dbReference type="GO" id="GO:0007030">
    <property type="term" value="P:Golgi organization"/>
    <property type="evidence" value="ECO:0007669"/>
    <property type="project" value="InterPro"/>
</dbReference>
<keyword evidence="5 15" id="KW-1133">Transmembrane helix</keyword>
<dbReference type="InterPro" id="IPR027417">
    <property type="entry name" value="P-loop_NTPase"/>
</dbReference>
<keyword evidence="4" id="KW-0547">Nucleotide-binding</keyword>
<feature type="compositionally biased region" description="Basic and acidic residues" evidence="14">
    <location>
        <begin position="240"/>
        <end position="258"/>
    </location>
</feature>
<feature type="coiled-coil region" evidence="13">
    <location>
        <begin position="623"/>
        <end position="735"/>
    </location>
</feature>
<evidence type="ECO:0000313" key="17">
    <source>
        <dbReference type="Proteomes" id="UP000257109"/>
    </source>
</evidence>
<feature type="compositionally biased region" description="Basic and acidic residues" evidence="14">
    <location>
        <begin position="349"/>
        <end position="366"/>
    </location>
</feature>
<proteinExistence type="inferred from homology"/>
<dbReference type="OrthoDB" id="248903at2759"/>
<name>A0A371EKN9_MUCPR</name>
<dbReference type="FunFam" id="3.40.50.300:FF:000274">
    <property type="entry name" value="ras-related protein RABA5a"/>
    <property type="match status" value="1"/>
</dbReference>
<keyword evidence="7 13" id="KW-0175">Coiled coil</keyword>
<dbReference type="GO" id="GO:0000301">
    <property type="term" value="P:retrograde transport, vesicle recycling within Golgi"/>
    <property type="evidence" value="ECO:0007669"/>
    <property type="project" value="TreeGrafter"/>
</dbReference>
<evidence type="ECO:0000256" key="1">
    <source>
        <dbReference type="ARBA" id="ARBA00004394"/>
    </source>
</evidence>
<dbReference type="NCBIfam" id="TIGR00231">
    <property type="entry name" value="small_GTP"/>
    <property type="match status" value="1"/>
</dbReference>
<feature type="transmembrane region" description="Helical" evidence="15">
    <location>
        <begin position="824"/>
        <end position="842"/>
    </location>
</feature>
<dbReference type="PROSITE" id="PS51419">
    <property type="entry name" value="RAB"/>
    <property type="match status" value="1"/>
</dbReference>
<dbReference type="GO" id="GO:0003924">
    <property type="term" value="F:GTPase activity"/>
    <property type="evidence" value="ECO:0007669"/>
    <property type="project" value="InterPro"/>
</dbReference>
<reference evidence="16" key="1">
    <citation type="submission" date="2018-05" db="EMBL/GenBank/DDBJ databases">
        <title>Draft genome of Mucuna pruriens seed.</title>
        <authorList>
            <person name="Nnadi N.E."/>
            <person name="Vos R."/>
            <person name="Hasami M.H."/>
            <person name="Devisetty U.K."/>
            <person name="Aguiy J.C."/>
        </authorList>
    </citation>
    <scope>NUCLEOTIDE SEQUENCE [LARGE SCALE GENOMIC DNA]</scope>
    <source>
        <strain evidence="16">JCA_2017</strain>
    </source>
</reference>
<evidence type="ECO:0000256" key="2">
    <source>
        <dbReference type="ARBA" id="ARBA00006270"/>
    </source>
</evidence>
<dbReference type="Pfam" id="PF00071">
    <property type="entry name" value="Ras"/>
    <property type="match status" value="1"/>
</dbReference>
<feature type="region of interest" description="Disordered" evidence="14">
    <location>
        <begin position="217"/>
        <end position="431"/>
    </location>
</feature>
<dbReference type="PROSITE" id="PS51420">
    <property type="entry name" value="RHO"/>
    <property type="match status" value="1"/>
</dbReference>
<dbReference type="SMART" id="SM00175">
    <property type="entry name" value="RAB"/>
    <property type="match status" value="1"/>
</dbReference>
<dbReference type="PRINTS" id="PR00449">
    <property type="entry name" value="RASTRNSFRMNG"/>
</dbReference>
<protein>
    <submittedName>
        <fullName evidence="16">Golgin candidate 2</fullName>
    </submittedName>
</protein>
<feature type="coiled-coil region" evidence="13">
    <location>
        <begin position="524"/>
        <end position="569"/>
    </location>
</feature>
<dbReference type="GO" id="GO:0031985">
    <property type="term" value="C:Golgi cisterna"/>
    <property type="evidence" value="ECO:0007669"/>
    <property type="project" value="TreeGrafter"/>
</dbReference>
<evidence type="ECO:0000256" key="5">
    <source>
        <dbReference type="ARBA" id="ARBA00022989"/>
    </source>
</evidence>
<dbReference type="SUPFAM" id="SSF52540">
    <property type="entry name" value="P-loop containing nucleoside triphosphate hydrolases"/>
    <property type="match status" value="1"/>
</dbReference>
<evidence type="ECO:0000256" key="14">
    <source>
        <dbReference type="SAM" id="MobiDB-lite"/>
    </source>
</evidence>
<dbReference type="PANTHER" id="PTHR13815">
    <property type="entry name" value="GOLGIN-84"/>
    <property type="match status" value="1"/>
</dbReference>
<evidence type="ECO:0000256" key="3">
    <source>
        <dbReference type="ARBA" id="ARBA00022692"/>
    </source>
</evidence>
<keyword evidence="6" id="KW-0333">Golgi apparatus</keyword>
<keyword evidence="8" id="KW-0342">GTP-binding</keyword>
<accession>A0A371EKN9</accession>
<comment type="caution">
    <text evidence="16">The sequence shown here is derived from an EMBL/GenBank/DDBJ whole genome shotgun (WGS) entry which is preliminary data.</text>
</comment>
<dbReference type="Proteomes" id="UP000257109">
    <property type="component" value="Unassembled WGS sequence"/>
</dbReference>
<evidence type="ECO:0000256" key="6">
    <source>
        <dbReference type="ARBA" id="ARBA00023034"/>
    </source>
</evidence>
<dbReference type="CDD" id="cd01868">
    <property type="entry name" value="Rab11_like"/>
    <property type="match status" value="1"/>
</dbReference>
<feature type="compositionally biased region" description="Low complexity" evidence="14">
    <location>
        <begin position="482"/>
        <end position="501"/>
    </location>
</feature>
<dbReference type="Gene3D" id="3.40.50.300">
    <property type="entry name" value="P-loop containing nucleotide triphosphate hydrolases"/>
    <property type="match status" value="1"/>
</dbReference>
<dbReference type="InterPro" id="IPR001806">
    <property type="entry name" value="Small_GTPase"/>
</dbReference>
<dbReference type="EMBL" id="QJKJ01013418">
    <property type="protein sequence ID" value="RDX66489.1"/>
    <property type="molecule type" value="Genomic_DNA"/>
</dbReference>
<evidence type="ECO:0000256" key="11">
    <source>
        <dbReference type="ARBA" id="ARBA00023289"/>
    </source>
</evidence>
<dbReference type="SMART" id="SM00174">
    <property type="entry name" value="RHO"/>
    <property type="match status" value="1"/>
</dbReference>
<feature type="region of interest" description="Disordered" evidence="14">
    <location>
        <begin position="463"/>
        <end position="517"/>
    </location>
</feature>
<keyword evidence="10" id="KW-0449">Lipoprotein</keyword>
<comment type="subcellular location">
    <subcellularLocation>
        <location evidence="12">Endomembrane system</location>
        <topology evidence="12">Lipid-anchor</topology>
    </subcellularLocation>
    <subcellularLocation>
        <location evidence="1">Golgi apparatus membrane</location>
    </subcellularLocation>
</comment>
<evidence type="ECO:0000256" key="12">
    <source>
        <dbReference type="ARBA" id="ARBA00037868"/>
    </source>
</evidence>
<keyword evidence="17" id="KW-1185">Reference proteome</keyword>